<gene>
    <name evidence="3" type="ORF">GCM10009754_84380</name>
</gene>
<keyword evidence="1" id="KW-0677">Repeat</keyword>
<protein>
    <recommendedName>
        <fullName evidence="2">ATPase AAA-type core domain-containing protein</fullName>
    </recommendedName>
</protein>
<evidence type="ECO:0000313" key="3">
    <source>
        <dbReference type="EMBL" id="GAA1992510.1"/>
    </source>
</evidence>
<dbReference type="SUPFAM" id="SSF52540">
    <property type="entry name" value="P-loop containing nucleoside triphosphate hydrolases"/>
    <property type="match status" value="1"/>
</dbReference>
<evidence type="ECO:0000259" key="2">
    <source>
        <dbReference type="Pfam" id="PF13304"/>
    </source>
</evidence>
<keyword evidence="4" id="KW-1185">Reference proteome</keyword>
<dbReference type="InterPro" id="IPR003959">
    <property type="entry name" value="ATPase_AAA_core"/>
</dbReference>
<name>A0ABN2STZ3_9PSEU</name>
<dbReference type="InterPro" id="IPR027417">
    <property type="entry name" value="P-loop_NTPase"/>
</dbReference>
<evidence type="ECO:0000313" key="4">
    <source>
        <dbReference type="Proteomes" id="UP001501116"/>
    </source>
</evidence>
<evidence type="ECO:0000256" key="1">
    <source>
        <dbReference type="ARBA" id="ARBA00022737"/>
    </source>
</evidence>
<dbReference type="PANTHER" id="PTHR19211:SF14">
    <property type="entry name" value="ATP-BINDING CASSETTE SUB-FAMILY F MEMBER 1"/>
    <property type="match status" value="1"/>
</dbReference>
<organism evidence="3 4">
    <name type="scientific">Amycolatopsis minnesotensis</name>
    <dbReference type="NCBI Taxonomy" id="337894"/>
    <lineage>
        <taxon>Bacteria</taxon>
        <taxon>Bacillati</taxon>
        <taxon>Actinomycetota</taxon>
        <taxon>Actinomycetes</taxon>
        <taxon>Pseudonocardiales</taxon>
        <taxon>Pseudonocardiaceae</taxon>
        <taxon>Amycolatopsis</taxon>
    </lineage>
</organism>
<comment type="caution">
    <text evidence="3">The sequence shown here is derived from an EMBL/GenBank/DDBJ whole genome shotgun (WGS) entry which is preliminary data.</text>
</comment>
<proteinExistence type="predicted"/>
<dbReference type="InterPro" id="IPR050611">
    <property type="entry name" value="ABCF"/>
</dbReference>
<dbReference type="Pfam" id="PF13304">
    <property type="entry name" value="AAA_21"/>
    <property type="match status" value="1"/>
</dbReference>
<dbReference type="PANTHER" id="PTHR19211">
    <property type="entry name" value="ATP-BINDING TRANSPORT PROTEIN-RELATED"/>
    <property type="match status" value="1"/>
</dbReference>
<dbReference type="Gene3D" id="3.40.50.300">
    <property type="entry name" value="P-loop containing nucleotide triphosphate hydrolases"/>
    <property type="match status" value="1"/>
</dbReference>
<reference evidence="3 4" key="1">
    <citation type="journal article" date="2019" name="Int. J. Syst. Evol. Microbiol.">
        <title>The Global Catalogue of Microorganisms (GCM) 10K type strain sequencing project: providing services to taxonomists for standard genome sequencing and annotation.</title>
        <authorList>
            <consortium name="The Broad Institute Genomics Platform"/>
            <consortium name="The Broad Institute Genome Sequencing Center for Infectious Disease"/>
            <person name="Wu L."/>
            <person name="Ma J."/>
        </authorList>
    </citation>
    <scope>NUCLEOTIDE SEQUENCE [LARGE SCALE GENOMIC DNA]</scope>
    <source>
        <strain evidence="3 4">JCM 14545</strain>
    </source>
</reference>
<feature type="domain" description="ATPase AAA-type core" evidence="2">
    <location>
        <begin position="12"/>
        <end position="80"/>
    </location>
</feature>
<dbReference type="Proteomes" id="UP001501116">
    <property type="component" value="Unassembled WGS sequence"/>
</dbReference>
<dbReference type="EMBL" id="BAAANN010000065">
    <property type="protein sequence ID" value="GAA1992510.1"/>
    <property type="molecule type" value="Genomic_DNA"/>
</dbReference>
<accession>A0ABN2STZ3</accession>
<sequence>MSLSELGLLRARDTGRPVAELSIGQQRRLDLAVLLASRPHAVLLDEPTNHLSPALVDELTEALGGTAATVVIASHDRQLLRDIRAWPQLRL</sequence>